<dbReference type="PANTHER" id="PTHR15362:SF4">
    <property type="entry name" value="CDP-DIACYLGLYCEROL--INOSITOL 3-PHOSPHATIDYLTRANSFERASE"/>
    <property type="match status" value="1"/>
</dbReference>
<keyword evidence="6 16" id="KW-0444">Lipid biosynthesis</keyword>
<evidence type="ECO:0000256" key="2">
    <source>
        <dbReference type="ARBA" id="ARBA00001946"/>
    </source>
</evidence>
<dbReference type="InterPro" id="IPR000462">
    <property type="entry name" value="CDP-OH_P_trans"/>
</dbReference>
<gene>
    <name evidence="19" type="ORF">CVIRNUC_005109</name>
</gene>
<reference evidence="19 20" key="1">
    <citation type="submission" date="2023-10" db="EMBL/GenBank/DDBJ databases">
        <authorList>
            <person name="Maclean D."/>
            <person name="Macfadyen A."/>
        </authorList>
    </citation>
    <scope>NUCLEOTIDE SEQUENCE [LARGE SCALE GENOMIC DNA]</scope>
</reference>
<evidence type="ECO:0000256" key="13">
    <source>
        <dbReference type="ARBA" id="ARBA00023136"/>
    </source>
</evidence>
<evidence type="ECO:0000256" key="10">
    <source>
        <dbReference type="ARBA" id="ARBA00022842"/>
    </source>
</evidence>
<evidence type="ECO:0000256" key="11">
    <source>
        <dbReference type="ARBA" id="ARBA00022989"/>
    </source>
</evidence>
<dbReference type="GO" id="GO:0016020">
    <property type="term" value="C:membrane"/>
    <property type="evidence" value="ECO:0007669"/>
    <property type="project" value="UniProtKB-SubCell"/>
</dbReference>
<name>A0AAV1I4Y1_9CHLO</name>
<evidence type="ECO:0000256" key="3">
    <source>
        <dbReference type="ARBA" id="ARBA00004141"/>
    </source>
</evidence>
<dbReference type="EC" id="2.7.8.11" evidence="5 16"/>
<evidence type="ECO:0000256" key="7">
    <source>
        <dbReference type="ARBA" id="ARBA00022679"/>
    </source>
</evidence>
<dbReference type="EMBL" id="CAUYUE010000006">
    <property type="protein sequence ID" value="CAK0780604.1"/>
    <property type="molecule type" value="Genomic_DNA"/>
</dbReference>
<evidence type="ECO:0000256" key="12">
    <source>
        <dbReference type="ARBA" id="ARBA00023098"/>
    </source>
</evidence>
<dbReference type="GO" id="GO:0006661">
    <property type="term" value="P:phosphatidylinositol biosynthetic process"/>
    <property type="evidence" value="ECO:0007669"/>
    <property type="project" value="TreeGrafter"/>
</dbReference>
<evidence type="ECO:0000256" key="4">
    <source>
        <dbReference type="ARBA" id="ARBA00010441"/>
    </source>
</evidence>
<comment type="similarity">
    <text evidence="4 16 17">Belongs to the CDP-alcohol phosphatidyltransferase class-I family.</text>
</comment>
<keyword evidence="13 16" id="KW-0472">Membrane</keyword>
<dbReference type="InterPro" id="IPR014387">
    <property type="entry name" value="CDP_diag_ino_3_P_euk"/>
</dbReference>
<dbReference type="InterPro" id="IPR043130">
    <property type="entry name" value="CDP-OH_PTrfase_TM_dom"/>
</dbReference>
<evidence type="ECO:0000256" key="17">
    <source>
        <dbReference type="RuleBase" id="RU003750"/>
    </source>
</evidence>
<keyword evidence="15 16" id="KW-1208">Phospholipid metabolism</keyword>
<keyword evidence="10" id="KW-0460">Magnesium</keyword>
<accession>A0AAV1I4Y1</accession>
<feature type="transmembrane region" description="Helical" evidence="18">
    <location>
        <begin position="197"/>
        <end position="217"/>
    </location>
</feature>
<evidence type="ECO:0000256" key="9">
    <source>
        <dbReference type="ARBA" id="ARBA00022723"/>
    </source>
</evidence>
<keyword evidence="12 16" id="KW-0443">Lipid metabolism</keyword>
<evidence type="ECO:0000256" key="16">
    <source>
        <dbReference type="PIRNR" id="PIRNR000848"/>
    </source>
</evidence>
<evidence type="ECO:0000313" key="20">
    <source>
        <dbReference type="Proteomes" id="UP001314263"/>
    </source>
</evidence>
<comment type="subcellular location">
    <subcellularLocation>
        <location evidence="3">Membrane</location>
        <topology evidence="3">Multi-pass membrane protein</topology>
    </subcellularLocation>
</comment>
<dbReference type="PIRSF" id="PIRSF000848">
    <property type="entry name" value="CDP_diag_ino_3_P"/>
    <property type="match status" value="1"/>
</dbReference>
<evidence type="ECO:0000256" key="5">
    <source>
        <dbReference type="ARBA" id="ARBA00013212"/>
    </source>
</evidence>
<dbReference type="GO" id="GO:0005794">
    <property type="term" value="C:Golgi apparatus"/>
    <property type="evidence" value="ECO:0007669"/>
    <property type="project" value="TreeGrafter"/>
</dbReference>
<comment type="catalytic activity">
    <reaction evidence="16">
        <text>a CDP-1,2-diacyl-sn-glycerol + myo-inositol = a 1,2-diacyl-sn-glycero-3-phospho-(1D-myo-inositol) + CMP + H(+)</text>
        <dbReference type="Rhea" id="RHEA:11580"/>
        <dbReference type="ChEBI" id="CHEBI:15378"/>
        <dbReference type="ChEBI" id="CHEBI:17268"/>
        <dbReference type="ChEBI" id="CHEBI:57880"/>
        <dbReference type="ChEBI" id="CHEBI:58332"/>
        <dbReference type="ChEBI" id="CHEBI:60377"/>
        <dbReference type="EC" id="2.7.8.11"/>
    </reaction>
</comment>
<proteinExistence type="inferred from homology"/>
<organism evidence="19 20">
    <name type="scientific">Coccomyxa viridis</name>
    <dbReference type="NCBI Taxonomy" id="1274662"/>
    <lineage>
        <taxon>Eukaryota</taxon>
        <taxon>Viridiplantae</taxon>
        <taxon>Chlorophyta</taxon>
        <taxon>core chlorophytes</taxon>
        <taxon>Trebouxiophyceae</taxon>
        <taxon>Trebouxiophyceae incertae sedis</taxon>
        <taxon>Coccomyxaceae</taxon>
        <taxon>Coccomyxa</taxon>
    </lineage>
</organism>
<feature type="transmembrane region" description="Helical" evidence="18">
    <location>
        <begin position="145"/>
        <end position="164"/>
    </location>
</feature>
<keyword evidence="11 18" id="KW-1133">Transmembrane helix</keyword>
<evidence type="ECO:0000256" key="18">
    <source>
        <dbReference type="SAM" id="Phobius"/>
    </source>
</evidence>
<keyword evidence="7 16" id="KW-0808">Transferase</keyword>
<dbReference type="GO" id="GO:0003881">
    <property type="term" value="F:CDP-diacylglycerol-inositol 3-phosphatidyltransferase activity"/>
    <property type="evidence" value="ECO:0007669"/>
    <property type="project" value="UniProtKB-UniRule"/>
</dbReference>
<dbReference type="GO" id="GO:0046872">
    <property type="term" value="F:metal ion binding"/>
    <property type="evidence" value="ECO:0007669"/>
    <property type="project" value="UniProtKB-KW"/>
</dbReference>
<evidence type="ECO:0000256" key="1">
    <source>
        <dbReference type="ARBA" id="ARBA00001936"/>
    </source>
</evidence>
<dbReference type="Pfam" id="PF01066">
    <property type="entry name" value="CDP-OH_P_transf"/>
    <property type="match status" value="1"/>
</dbReference>
<dbReference type="Proteomes" id="UP001314263">
    <property type="component" value="Unassembled WGS sequence"/>
</dbReference>
<keyword evidence="14 16" id="KW-0594">Phospholipid biosynthesis</keyword>
<evidence type="ECO:0000313" key="19">
    <source>
        <dbReference type="EMBL" id="CAK0780604.1"/>
    </source>
</evidence>
<protein>
    <recommendedName>
        <fullName evidence="5 16">CDP-diacylglycerol--inositol 3-phosphatidyltransferase</fullName>
        <ecNumber evidence="5 16">2.7.8.11</ecNumber>
    </recommendedName>
</protein>
<evidence type="ECO:0000256" key="14">
    <source>
        <dbReference type="ARBA" id="ARBA00023209"/>
    </source>
</evidence>
<evidence type="ECO:0000256" key="6">
    <source>
        <dbReference type="ARBA" id="ARBA00022516"/>
    </source>
</evidence>
<sequence>MPSHWFLTRHSNPYIYVPNLIGYLRIASSLAAFAFALRSATLCVLLYSFGFICDELDGRFARKFGQTTMLGQVLDMVTDRLSTAGLLAVLGILNRQWYFCFLALLMLDIFSHWFQMYATLAAGAATHKDTESQSSIVRFYYQHRLFMGFCCICCEVLYLSLYLLHFPHFQTWPTVPLHLPPSLRQHLPGEEKGQEGVPLALVIAVLAVPGFALKQFINCIQLRTAMQQLVATDRDKLGQQGQAARSKLDALSKAQ</sequence>
<evidence type="ECO:0000256" key="8">
    <source>
        <dbReference type="ARBA" id="ARBA00022692"/>
    </source>
</evidence>
<dbReference type="Gene3D" id="1.20.120.1760">
    <property type="match status" value="1"/>
</dbReference>
<evidence type="ECO:0000256" key="15">
    <source>
        <dbReference type="ARBA" id="ARBA00023264"/>
    </source>
</evidence>
<keyword evidence="9" id="KW-0479">Metal-binding</keyword>
<dbReference type="PROSITE" id="PS00379">
    <property type="entry name" value="CDP_ALCOHOL_P_TRANSF"/>
    <property type="match status" value="1"/>
</dbReference>
<feature type="transmembrane region" description="Helical" evidence="18">
    <location>
        <begin position="20"/>
        <end position="52"/>
    </location>
</feature>
<dbReference type="PANTHER" id="PTHR15362">
    <property type="entry name" value="PHOSPHATIDYLINOSITOL SYNTHASE"/>
    <property type="match status" value="1"/>
</dbReference>
<keyword evidence="8 18" id="KW-0812">Transmembrane</keyword>
<keyword evidence="20" id="KW-1185">Reference proteome</keyword>
<comment type="cofactor">
    <cofactor evidence="2">
        <name>Mg(2+)</name>
        <dbReference type="ChEBI" id="CHEBI:18420"/>
    </cofactor>
</comment>
<comment type="cofactor">
    <cofactor evidence="1">
        <name>Mn(2+)</name>
        <dbReference type="ChEBI" id="CHEBI:29035"/>
    </cofactor>
</comment>
<comment type="caution">
    <text evidence="19">The sequence shown here is derived from an EMBL/GenBank/DDBJ whole genome shotgun (WGS) entry which is preliminary data.</text>
</comment>
<dbReference type="InterPro" id="IPR048254">
    <property type="entry name" value="CDP_ALCOHOL_P_TRANSF_CS"/>
</dbReference>
<dbReference type="AlphaFoldDB" id="A0AAV1I4Y1"/>